<dbReference type="CDD" id="cd00093">
    <property type="entry name" value="HTH_XRE"/>
    <property type="match status" value="1"/>
</dbReference>
<dbReference type="InterPro" id="IPR010982">
    <property type="entry name" value="Lambda_DNA-bd_dom_sf"/>
</dbReference>
<feature type="domain" description="HTH cro/C1-type" evidence="2">
    <location>
        <begin position="7"/>
        <end position="60"/>
    </location>
</feature>
<dbReference type="InterPro" id="IPR001387">
    <property type="entry name" value="Cro/C1-type_HTH"/>
</dbReference>
<dbReference type="PANTHER" id="PTHR37038:SF14">
    <property type="entry name" value="TRANSCRIPTIONAL ACTIVATOR"/>
    <property type="match status" value="1"/>
</dbReference>
<dbReference type="PROSITE" id="PS50005">
    <property type="entry name" value="TPR"/>
    <property type="match status" value="2"/>
</dbReference>
<name>A0A833HPC2_9FIRM</name>
<accession>A0A833HPC2</accession>
<gene>
    <name evidence="3" type="ORF">F8153_06640</name>
</gene>
<dbReference type="PROSITE" id="PS50943">
    <property type="entry name" value="HTH_CROC1"/>
    <property type="match status" value="1"/>
</dbReference>
<organism evidence="3 4">
    <name type="scientific">Alkaliphilus serpentinus</name>
    <dbReference type="NCBI Taxonomy" id="1482731"/>
    <lineage>
        <taxon>Bacteria</taxon>
        <taxon>Bacillati</taxon>
        <taxon>Bacillota</taxon>
        <taxon>Clostridia</taxon>
        <taxon>Peptostreptococcales</taxon>
        <taxon>Natronincolaceae</taxon>
        <taxon>Alkaliphilus</taxon>
    </lineage>
</organism>
<proteinExistence type="predicted"/>
<dbReference type="SMART" id="SM00028">
    <property type="entry name" value="TPR"/>
    <property type="match status" value="7"/>
</dbReference>
<reference evidence="3 4" key="1">
    <citation type="submission" date="2019-10" db="EMBL/GenBank/DDBJ databases">
        <title>Alkaliphilus serpentinus sp. nov. and Alkaliphilus pronyensis sp. nov., two novel anaerobic alkaliphilic species isolated from the serpentinized-hosted hydrothermal field of the Prony Bay (New Caledonia).</title>
        <authorList>
            <person name="Postec A."/>
        </authorList>
    </citation>
    <scope>NUCLEOTIDE SEQUENCE [LARGE SCALE GENOMIC DNA]</scope>
    <source>
        <strain evidence="3 4">LacT</strain>
    </source>
</reference>
<dbReference type="RefSeq" id="WP_151865595.1">
    <property type="nucleotide sequence ID" value="NZ_WBZB01000017.1"/>
</dbReference>
<protein>
    <submittedName>
        <fullName evidence="3">Helix-turn-helix transcriptional regulator</fullName>
    </submittedName>
</protein>
<dbReference type="OrthoDB" id="9814553at2"/>
<dbReference type="Pfam" id="PF13181">
    <property type="entry name" value="TPR_8"/>
    <property type="match status" value="1"/>
</dbReference>
<dbReference type="AlphaFoldDB" id="A0A833HPC2"/>
<keyword evidence="1" id="KW-0802">TPR repeat</keyword>
<dbReference type="Proteomes" id="UP000465601">
    <property type="component" value="Unassembled WGS sequence"/>
</dbReference>
<sequence>MNIGERIKAKRREAGLTQQQLGGQEFTKGYISQIEKGIVEPSMKVLTLISQRLDAPISYFLDEANEATSEIQRAFIKGENYYLQKQYPKALKVFEDIVTRYSRSQSSFYCLSMFYLGKSLYSSERYLEAIEILQKSLSPMEDLSLLEALAEGYSFLGLSYFSLNHYERSIGEFKRSLRVIEENHLNIPSLQAKAYLNIGTAYSNTGRFKRALKAFKKNIHHCQMQYITDTLLDCHVRIGYCSYMIGDYITSKVHISKAIAINKSLNYEIISCEVNNILGLVVAAEGRIKDGLKLLKKSRDIASKINNEFGINANIADKVLVLVDANQLIEAEAFALKHLEALQRADNLAPCYKLYSQLGKLYRLKGENSIAIKYLALAINGYIELGEIHFIVKYSKLLADILIDIDPIEAKKYYNLSINYLSHLDEEDSVI</sequence>
<feature type="repeat" description="TPR" evidence="1">
    <location>
        <begin position="192"/>
        <end position="225"/>
    </location>
</feature>
<evidence type="ECO:0000259" key="2">
    <source>
        <dbReference type="PROSITE" id="PS50943"/>
    </source>
</evidence>
<dbReference type="PANTHER" id="PTHR37038">
    <property type="entry name" value="TRANSCRIPTIONAL REGULATOR-RELATED"/>
    <property type="match status" value="1"/>
</dbReference>
<dbReference type="Gene3D" id="1.25.40.10">
    <property type="entry name" value="Tetratricopeptide repeat domain"/>
    <property type="match status" value="3"/>
</dbReference>
<dbReference type="PROSITE" id="PS50293">
    <property type="entry name" value="TPR_REGION"/>
    <property type="match status" value="1"/>
</dbReference>
<dbReference type="InterPro" id="IPR053163">
    <property type="entry name" value="HTH-type_regulator_Rgg"/>
</dbReference>
<evidence type="ECO:0000313" key="4">
    <source>
        <dbReference type="Proteomes" id="UP000465601"/>
    </source>
</evidence>
<feature type="repeat" description="TPR" evidence="1">
    <location>
        <begin position="150"/>
        <end position="183"/>
    </location>
</feature>
<dbReference type="SUPFAM" id="SSF48452">
    <property type="entry name" value="TPR-like"/>
    <property type="match status" value="3"/>
</dbReference>
<dbReference type="SUPFAM" id="SSF47413">
    <property type="entry name" value="lambda repressor-like DNA-binding domains"/>
    <property type="match status" value="1"/>
</dbReference>
<dbReference type="InterPro" id="IPR011990">
    <property type="entry name" value="TPR-like_helical_dom_sf"/>
</dbReference>
<keyword evidence="4" id="KW-1185">Reference proteome</keyword>
<evidence type="ECO:0000313" key="3">
    <source>
        <dbReference type="EMBL" id="KAB3530523.1"/>
    </source>
</evidence>
<dbReference type="SMART" id="SM00530">
    <property type="entry name" value="HTH_XRE"/>
    <property type="match status" value="1"/>
</dbReference>
<dbReference type="InterPro" id="IPR019734">
    <property type="entry name" value="TPR_rpt"/>
</dbReference>
<dbReference type="GO" id="GO:0003677">
    <property type="term" value="F:DNA binding"/>
    <property type="evidence" value="ECO:0007669"/>
    <property type="project" value="InterPro"/>
</dbReference>
<comment type="caution">
    <text evidence="3">The sequence shown here is derived from an EMBL/GenBank/DDBJ whole genome shotgun (WGS) entry which is preliminary data.</text>
</comment>
<dbReference type="Gene3D" id="1.10.260.40">
    <property type="entry name" value="lambda repressor-like DNA-binding domains"/>
    <property type="match status" value="1"/>
</dbReference>
<dbReference type="EMBL" id="WBZB01000017">
    <property type="protein sequence ID" value="KAB3530523.1"/>
    <property type="molecule type" value="Genomic_DNA"/>
</dbReference>
<dbReference type="Pfam" id="PF01381">
    <property type="entry name" value="HTH_3"/>
    <property type="match status" value="1"/>
</dbReference>
<evidence type="ECO:0000256" key="1">
    <source>
        <dbReference type="PROSITE-ProRule" id="PRU00339"/>
    </source>
</evidence>
<dbReference type="Pfam" id="PF13174">
    <property type="entry name" value="TPR_6"/>
    <property type="match status" value="1"/>
</dbReference>